<dbReference type="Proteomes" id="UP000694388">
    <property type="component" value="Unplaced"/>
</dbReference>
<keyword evidence="6" id="KW-1185">Reference proteome</keyword>
<feature type="compositionally biased region" description="Basic and acidic residues" evidence="2">
    <location>
        <begin position="67"/>
        <end position="76"/>
    </location>
</feature>
<name>A0A8C4N193_EPTBU</name>
<dbReference type="InterPro" id="IPR025739">
    <property type="entry name" value="FAM110_N"/>
</dbReference>
<evidence type="ECO:0000259" key="3">
    <source>
        <dbReference type="Pfam" id="PF14160"/>
    </source>
</evidence>
<accession>A0A8C4N193</accession>
<organism evidence="5 6">
    <name type="scientific">Eptatretus burgeri</name>
    <name type="common">Inshore hagfish</name>
    <dbReference type="NCBI Taxonomy" id="7764"/>
    <lineage>
        <taxon>Eukaryota</taxon>
        <taxon>Metazoa</taxon>
        <taxon>Chordata</taxon>
        <taxon>Craniata</taxon>
        <taxon>Vertebrata</taxon>
        <taxon>Cyclostomata</taxon>
        <taxon>Myxini</taxon>
        <taxon>Myxiniformes</taxon>
        <taxon>Myxinidae</taxon>
        <taxon>Eptatretinae</taxon>
        <taxon>Eptatretus</taxon>
    </lineage>
</organism>
<evidence type="ECO:0000313" key="5">
    <source>
        <dbReference type="Ensembl" id="ENSEBUP00000000684.1"/>
    </source>
</evidence>
<dbReference type="AlphaFoldDB" id="A0A8C4N193"/>
<feature type="region of interest" description="Disordered" evidence="2">
    <location>
        <begin position="51"/>
        <end position="89"/>
    </location>
</feature>
<dbReference type="Pfam" id="PF14160">
    <property type="entry name" value="FAM110_C"/>
    <property type="match status" value="1"/>
</dbReference>
<evidence type="ECO:0000313" key="6">
    <source>
        <dbReference type="Proteomes" id="UP000694388"/>
    </source>
</evidence>
<feature type="domain" description="Centrosome-associated FAM110 C-terminal" evidence="3">
    <location>
        <begin position="174"/>
        <end position="259"/>
    </location>
</feature>
<dbReference type="PANTHER" id="PTHR14758:SF3">
    <property type="entry name" value="PROTEIN FAM110D"/>
    <property type="match status" value="1"/>
</dbReference>
<dbReference type="Ensembl" id="ENSEBUT00000000990.1">
    <property type="protein sequence ID" value="ENSEBUP00000000684.1"/>
    <property type="gene ID" value="ENSEBUG00000000757.1"/>
</dbReference>
<feature type="domain" description="Centrosome-associated FAM110 N-terminal" evidence="4">
    <location>
        <begin position="12"/>
        <end position="66"/>
    </location>
</feature>
<comment type="similarity">
    <text evidence="1">Belongs to the FAM110 family.</text>
</comment>
<evidence type="ECO:0000256" key="2">
    <source>
        <dbReference type="SAM" id="MobiDB-lite"/>
    </source>
</evidence>
<dbReference type="InterPro" id="IPR025741">
    <property type="entry name" value="FAM110_C"/>
</dbReference>
<reference evidence="5" key="1">
    <citation type="submission" date="2025-08" db="UniProtKB">
        <authorList>
            <consortium name="Ensembl"/>
        </authorList>
    </citation>
    <scope>IDENTIFICATION</scope>
</reference>
<evidence type="ECO:0000256" key="1">
    <source>
        <dbReference type="ARBA" id="ARBA00010576"/>
    </source>
</evidence>
<dbReference type="PANTHER" id="PTHR14758">
    <property type="entry name" value="AGAP005440-PA"/>
    <property type="match status" value="1"/>
</dbReference>
<proteinExistence type="inferred from homology"/>
<dbReference type="Pfam" id="PF14161">
    <property type="entry name" value="FAM110_N"/>
    <property type="match status" value="1"/>
</dbReference>
<feature type="compositionally biased region" description="Polar residues" evidence="2">
    <location>
        <begin position="51"/>
        <end position="61"/>
    </location>
</feature>
<reference evidence="5" key="2">
    <citation type="submission" date="2025-09" db="UniProtKB">
        <authorList>
            <consortium name="Ensembl"/>
        </authorList>
    </citation>
    <scope>IDENTIFICATION</scope>
</reference>
<dbReference type="InterPro" id="IPR025740">
    <property type="entry name" value="FAM110"/>
</dbReference>
<dbReference type="OMA" id="FECRSAR"/>
<sequence>MPELSAEQSLARILNRGPEYFRHRLRDERPGKLSVRERLEADRAKYIKGRTQPSARMTRNGIQPVRRIQDKLRSSEPSHGSPSTSALNCSKNLNLHTPFAQCESHKSRLDRCMAIRDEARPPRLCPQPQWYHEQKSPLTDGNGNSYFSEVSWQCRKTNATTVVKSPHHTTVERDRLNSTTSSVDRFFDSCGLAFSFRRGTGSWAGGSSVRWDDPVFDGLSLQSHSGVAEDDASDQAKAGVSVVERNARIIKWLFECRSARRGVQSGTCPSRRVA</sequence>
<dbReference type="GeneTree" id="ENSGT00930000152909"/>
<protein>
    <submittedName>
        <fullName evidence="5">Uncharacterized protein</fullName>
    </submittedName>
</protein>
<evidence type="ECO:0000259" key="4">
    <source>
        <dbReference type="Pfam" id="PF14161"/>
    </source>
</evidence>